<dbReference type="PIRSF" id="PIRSF001092">
    <property type="entry name" value="Alpha-L-fucosidase"/>
    <property type="match status" value="1"/>
</dbReference>
<evidence type="ECO:0000256" key="5">
    <source>
        <dbReference type="ARBA" id="ARBA00022801"/>
    </source>
</evidence>
<dbReference type="SUPFAM" id="SSF51445">
    <property type="entry name" value="(Trans)glycosidases"/>
    <property type="match status" value="1"/>
</dbReference>
<dbReference type="Proteomes" id="UP000011513">
    <property type="component" value="Unassembled WGS sequence"/>
</dbReference>
<evidence type="ECO:0000313" key="8">
    <source>
        <dbReference type="EMBL" id="ELZ32639.1"/>
    </source>
</evidence>
<gene>
    <name evidence="8" type="ORF">C474_07472</name>
</gene>
<dbReference type="Gene3D" id="3.20.20.80">
    <property type="entry name" value="Glycosidases"/>
    <property type="match status" value="1"/>
</dbReference>
<organism evidence="8 9">
    <name type="scientific">Halogeometricum pallidum JCM 14848</name>
    <dbReference type="NCBI Taxonomy" id="1227487"/>
    <lineage>
        <taxon>Archaea</taxon>
        <taxon>Methanobacteriati</taxon>
        <taxon>Methanobacteriota</taxon>
        <taxon>Stenosarchaea group</taxon>
        <taxon>Halobacteria</taxon>
        <taxon>Halobacteriales</taxon>
        <taxon>Haloferacaceae</taxon>
        <taxon>Halogeometricum</taxon>
    </lineage>
</organism>
<evidence type="ECO:0000256" key="3">
    <source>
        <dbReference type="ARBA" id="ARBA00012662"/>
    </source>
</evidence>
<protein>
    <recommendedName>
        <fullName evidence="3">alpha-L-fucosidase</fullName>
        <ecNumber evidence="3">3.2.1.51</ecNumber>
    </recommendedName>
</protein>
<dbReference type="InParanoid" id="M0DEQ8"/>
<reference evidence="8 9" key="1">
    <citation type="journal article" date="2014" name="PLoS Genet.">
        <title>Phylogenetically driven sequencing of extremely halophilic archaea reveals strategies for static and dynamic osmo-response.</title>
        <authorList>
            <person name="Becker E.A."/>
            <person name="Seitzer P.M."/>
            <person name="Tritt A."/>
            <person name="Larsen D."/>
            <person name="Krusor M."/>
            <person name="Yao A.I."/>
            <person name="Wu D."/>
            <person name="Madern D."/>
            <person name="Eisen J.A."/>
            <person name="Darling A.E."/>
            <person name="Facciotti M.T."/>
        </authorList>
    </citation>
    <scope>NUCLEOTIDE SEQUENCE [LARGE SCALE GENOMIC DNA]</scope>
    <source>
        <strain evidence="8 9">JCM 14848</strain>
    </source>
</reference>
<dbReference type="GO" id="GO:0006004">
    <property type="term" value="P:fucose metabolic process"/>
    <property type="evidence" value="ECO:0007669"/>
    <property type="project" value="InterPro"/>
</dbReference>
<evidence type="ECO:0000259" key="7">
    <source>
        <dbReference type="Pfam" id="PF01120"/>
    </source>
</evidence>
<dbReference type="Pfam" id="PF01120">
    <property type="entry name" value="Alpha_L_fucos"/>
    <property type="match status" value="1"/>
</dbReference>
<dbReference type="eggNOG" id="arCOG07338">
    <property type="taxonomic scope" value="Archaea"/>
</dbReference>
<dbReference type="InterPro" id="IPR017853">
    <property type="entry name" value="GH"/>
</dbReference>
<dbReference type="InterPro" id="IPR000933">
    <property type="entry name" value="Glyco_hydro_29"/>
</dbReference>
<evidence type="ECO:0000313" key="9">
    <source>
        <dbReference type="Proteomes" id="UP000011513"/>
    </source>
</evidence>
<keyword evidence="5" id="KW-0378">Hydrolase</keyword>
<dbReference type="InterPro" id="IPR016286">
    <property type="entry name" value="FUC_metazoa-typ"/>
</dbReference>
<comment type="caution">
    <text evidence="8">The sequence shown here is derived from an EMBL/GenBank/DDBJ whole genome shotgun (WGS) entry which is preliminary data.</text>
</comment>
<comment type="function">
    <text evidence="1">Alpha-L-fucosidase is responsible for hydrolyzing the alpha-1,6-linked fucose joined to the reducing-end N-acetylglucosamine of the carbohydrate moieties of glycoproteins.</text>
</comment>
<name>M0DEQ8_HALPD</name>
<dbReference type="EMBL" id="AOIV01000011">
    <property type="protein sequence ID" value="ELZ32639.1"/>
    <property type="molecule type" value="Genomic_DNA"/>
</dbReference>
<evidence type="ECO:0000256" key="6">
    <source>
        <dbReference type="ARBA" id="ARBA00023295"/>
    </source>
</evidence>
<dbReference type="SMART" id="SM00812">
    <property type="entry name" value="Alpha_L_fucos"/>
    <property type="match status" value="1"/>
</dbReference>
<sequence>MTSTAPSYLDGYEQRYDDNPRQAAREWFDDADYGLFLHYGLYSLLGNHEWVQYHKRIEPADYAQLQHHFTAEGFDAETIVEFAQDCGMNYVTFTARHHEGFCLFDSEYTTYKSTEAPASRDLVAELTEACQDAGLGLFLYYSHGYDWHHPHAPNREEWGDPVRPAYEEQPGCYADSGHDLDIYLDYLESQVEELLTEYGPIAGIWLDPSYLPQKDPERFAEAFRLESLYETIWDCQPQTLISYKEGVTGTEDFVTPEHETGEADVLGEVCTTMIPGEAHREEMAGQWGYGGEGGETQQQVSTSWGYAKAAEGMHRDAEEVWRKLETTRSEGYNLLLNVGPLPDGSLDPEDVQTLRSIGERIEREGYPGRDSAA</sequence>
<keyword evidence="4" id="KW-0732">Signal</keyword>
<accession>M0DEQ8</accession>
<dbReference type="RefSeq" id="WP_008385436.1">
    <property type="nucleotide sequence ID" value="NZ_AOIV01000011.1"/>
</dbReference>
<feature type="domain" description="Glycoside hydrolase family 29 N-terminal" evidence="7">
    <location>
        <begin position="11"/>
        <end position="365"/>
    </location>
</feature>
<evidence type="ECO:0000256" key="2">
    <source>
        <dbReference type="ARBA" id="ARBA00007951"/>
    </source>
</evidence>
<dbReference type="GO" id="GO:0005764">
    <property type="term" value="C:lysosome"/>
    <property type="evidence" value="ECO:0007669"/>
    <property type="project" value="TreeGrafter"/>
</dbReference>
<dbReference type="InterPro" id="IPR057739">
    <property type="entry name" value="Glyco_hydro_29_N"/>
</dbReference>
<evidence type="ECO:0000256" key="1">
    <source>
        <dbReference type="ARBA" id="ARBA00004071"/>
    </source>
</evidence>
<dbReference type="GO" id="GO:0016139">
    <property type="term" value="P:glycoside catabolic process"/>
    <property type="evidence" value="ECO:0007669"/>
    <property type="project" value="TreeGrafter"/>
</dbReference>
<proteinExistence type="inferred from homology"/>
<dbReference type="PANTHER" id="PTHR10030:SF37">
    <property type="entry name" value="ALPHA-L-FUCOSIDASE-RELATED"/>
    <property type="match status" value="1"/>
</dbReference>
<dbReference type="EC" id="3.2.1.51" evidence="3"/>
<dbReference type="PANTHER" id="PTHR10030">
    <property type="entry name" value="ALPHA-L-FUCOSIDASE"/>
    <property type="match status" value="1"/>
</dbReference>
<evidence type="ECO:0000256" key="4">
    <source>
        <dbReference type="ARBA" id="ARBA00022729"/>
    </source>
</evidence>
<comment type="similarity">
    <text evidence="2">Belongs to the glycosyl hydrolase 29 family.</text>
</comment>
<dbReference type="GO" id="GO:0004560">
    <property type="term" value="F:alpha-L-fucosidase activity"/>
    <property type="evidence" value="ECO:0007669"/>
    <property type="project" value="InterPro"/>
</dbReference>
<keyword evidence="9" id="KW-1185">Reference proteome</keyword>
<keyword evidence="6" id="KW-0326">Glycosidase</keyword>
<dbReference type="AlphaFoldDB" id="M0DEQ8"/>